<reference evidence="2 3" key="1">
    <citation type="journal article" date="2016" name="Mol. Biol. Evol.">
        <title>Comparative Genomics of Early-Diverging Mushroom-Forming Fungi Provides Insights into the Origins of Lignocellulose Decay Capabilities.</title>
        <authorList>
            <person name="Nagy L.G."/>
            <person name="Riley R."/>
            <person name="Tritt A."/>
            <person name="Adam C."/>
            <person name="Daum C."/>
            <person name="Floudas D."/>
            <person name="Sun H."/>
            <person name="Yadav J.S."/>
            <person name="Pangilinan J."/>
            <person name="Larsson K.H."/>
            <person name="Matsuura K."/>
            <person name="Barry K."/>
            <person name="Labutti K."/>
            <person name="Kuo R."/>
            <person name="Ohm R.A."/>
            <person name="Bhattacharya S.S."/>
            <person name="Shirouzu T."/>
            <person name="Yoshinaga Y."/>
            <person name="Martin F.M."/>
            <person name="Grigoriev I.V."/>
            <person name="Hibbett D.S."/>
        </authorList>
    </citation>
    <scope>NUCLEOTIDE SEQUENCE [LARGE SCALE GENOMIC DNA]</scope>
    <source>
        <strain evidence="2 3">HHB12029</strain>
    </source>
</reference>
<feature type="chain" id="PRO_5007855667" evidence="1">
    <location>
        <begin position="25"/>
        <end position="78"/>
    </location>
</feature>
<dbReference type="InParanoid" id="A0A165BLF3"/>
<keyword evidence="1" id="KW-0732">Signal</keyword>
<feature type="signal peptide" evidence="1">
    <location>
        <begin position="1"/>
        <end position="24"/>
    </location>
</feature>
<name>A0A165BLF3_EXIGL</name>
<sequence length="78" mass="9231">MTNTLIFALSAGAVLLALERFVEFHRATRRVKGWPGYRLLLNYFVPTPWQYVRGVSIDWGYFSNMKFKLTVFLWERIA</sequence>
<evidence type="ECO:0000313" key="3">
    <source>
        <dbReference type="Proteomes" id="UP000077266"/>
    </source>
</evidence>
<dbReference type="EMBL" id="KV426442">
    <property type="protein sequence ID" value="KZV80856.1"/>
    <property type="molecule type" value="Genomic_DNA"/>
</dbReference>
<evidence type="ECO:0000256" key="1">
    <source>
        <dbReference type="SAM" id="SignalP"/>
    </source>
</evidence>
<proteinExistence type="predicted"/>
<organism evidence="2 3">
    <name type="scientific">Exidia glandulosa HHB12029</name>
    <dbReference type="NCBI Taxonomy" id="1314781"/>
    <lineage>
        <taxon>Eukaryota</taxon>
        <taxon>Fungi</taxon>
        <taxon>Dikarya</taxon>
        <taxon>Basidiomycota</taxon>
        <taxon>Agaricomycotina</taxon>
        <taxon>Agaricomycetes</taxon>
        <taxon>Auriculariales</taxon>
        <taxon>Exidiaceae</taxon>
        <taxon>Exidia</taxon>
    </lineage>
</organism>
<protein>
    <submittedName>
        <fullName evidence="2">Uncharacterized protein</fullName>
    </submittedName>
</protein>
<accession>A0A165BLF3</accession>
<keyword evidence="3" id="KW-1185">Reference proteome</keyword>
<dbReference type="AlphaFoldDB" id="A0A165BLF3"/>
<evidence type="ECO:0000313" key="2">
    <source>
        <dbReference type="EMBL" id="KZV80856.1"/>
    </source>
</evidence>
<gene>
    <name evidence="2" type="ORF">EXIGLDRAFT_845195</name>
</gene>
<dbReference type="Proteomes" id="UP000077266">
    <property type="component" value="Unassembled WGS sequence"/>
</dbReference>